<gene>
    <name evidence="2" type="ORF">LYNGBM3L_41320</name>
</gene>
<accession>F4XVH9</accession>
<dbReference type="AlphaFoldDB" id="F4XVH9"/>
<keyword evidence="1" id="KW-1133">Transmembrane helix</keyword>
<dbReference type="Proteomes" id="UP000003959">
    <property type="component" value="Unassembled WGS sequence"/>
</dbReference>
<feature type="transmembrane region" description="Helical" evidence="1">
    <location>
        <begin position="55"/>
        <end position="75"/>
    </location>
</feature>
<dbReference type="EMBL" id="GL890940">
    <property type="protein sequence ID" value="EGJ31242.1"/>
    <property type="molecule type" value="Genomic_DNA"/>
</dbReference>
<feature type="transmembrane region" description="Helical" evidence="1">
    <location>
        <begin position="214"/>
        <end position="233"/>
    </location>
</feature>
<name>F4XVH9_9CYAN</name>
<evidence type="ECO:0000313" key="2">
    <source>
        <dbReference type="EMBL" id="EGJ31242.1"/>
    </source>
</evidence>
<keyword evidence="1" id="KW-0472">Membrane</keyword>
<feature type="transmembrane region" description="Helical" evidence="1">
    <location>
        <begin position="608"/>
        <end position="631"/>
    </location>
</feature>
<organism evidence="2 3">
    <name type="scientific">Moorena producens 3L</name>
    <dbReference type="NCBI Taxonomy" id="489825"/>
    <lineage>
        <taxon>Bacteria</taxon>
        <taxon>Bacillati</taxon>
        <taxon>Cyanobacteriota</taxon>
        <taxon>Cyanophyceae</taxon>
        <taxon>Coleofasciculales</taxon>
        <taxon>Coleofasciculaceae</taxon>
        <taxon>Moorena</taxon>
    </lineage>
</organism>
<feature type="transmembrane region" description="Helical" evidence="1">
    <location>
        <begin position="95"/>
        <end position="116"/>
    </location>
</feature>
<proteinExistence type="predicted"/>
<evidence type="ECO:0000313" key="3">
    <source>
        <dbReference type="Proteomes" id="UP000003959"/>
    </source>
</evidence>
<protein>
    <submittedName>
        <fullName evidence="2">Uncharacterized protein</fullName>
    </submittedName>
</protein>
<keyword evidence="3" id="KW-1185">Reference proteome</keyword>
<keyword evidence="1" id="KW-0812">Transmembrane</keyword>
<feature type="transmembrane region" description="Helical" evidence="1">
    <location>
        <begin position="268"/>
        <end position="290"/>
    </location>
</feature>
<sequence>MNWEANSMLEATLWILTTLFIGTLISSLFHRFRFGATVEQLIETRFYEVLPVRSLFWALFCAFGYGLAFTSFAALTNIFQLVFNESRSSETACKLLLSGGLAFLFAITLKSLKYALLRIPNQKPLPVKTDGVSVRYGIHPRLLKTLGFERFPNEKSPKNVEERIVRYLIAVIGVTCIGLIFFILFKNNEYNFEIDFTTSIQDVLSQIPSIQTSFILTTIAIIPTLIVLIIFNNRDYTFLNLNQSLLVKVGIVFLSIFCLRYLNLKFYTTVVIVAIILSLYGLRMIADLILESSYTRVKRVYNPIAEKIKHYTSYLEQIYIDPQLKLGSLQKNQLADRISRGCKNLEERGIFVVRNLARFLNLVEVQYEEFAVAMLRYLTVRRYITLGGASGTYRPLQRPAVPMWDYDLFPLHPPNGYVNWIDPLWLPSQWDVVETCWRCGGTGQVMTTVTETDSEGNTKTRREYETCGTCSGSGRLKHTQILNTQWQRMMPLVTYPSIPIPELVEDAEEKVFYRQPITENFVAATEQARAANANNLILQKMYQTGSELKQLHKLHKSEVENLHNGYLYRADFQIASFRMIMIEFVNLGRRFGWFFGRRPEFYFPQLPLSYSAVFTLMLLPPLGLALSIFLFRFSTKIFPLLISCIKVALS</sequence>
<feature type="transmembrane region" description="Helical" evidence="1">
    <location>
        <begin position="577"/>
        <end position="596"/>
    </location>
</feature>
<dbReference type="HOGENOM" id="CLU_421403_0_0_3"/>
<evidence type="ECO:0000256" key="1">
    <source>
        <dbReference type="SAM" id="Phobius"/>
    </source>
</evidence>
<feature type="transmembrane region" description="Helical" evidence="1">
    <location>
        <begin position="245"/>
        <end position="262"/>
    </location>
</feature>
<reference evidence="3" key="1">
    <citation type="journal article" date="2011" name="Proc. Natl. Acad. Sci. U.S.A.">
        <title>Genomic insights into the physiology and ecology of the marine filamentous cyanobacterium Lyngbya majuscula.</title>
        <authorList>
            <person name="Jones A.C."/>
            <person name="Monroe E.A."/>
            <person name="Podell S."/>
            <person name="Hess W.R."/>
            <person name="Klages S."/>
            <person name="Esquenazi E."/>
            <person name="Niessen S."/>
            <person name="Hoover H."/>
            <person name="Rothmann M."/>
            <person name="Lasken R.S."/>
            <person name="Yates J.R.III."/>
            <person name="Reinhardt R."/>
            <person name="Kube M."/>
            <person name="Burkart M.D."/>
            <person name="Allen E.E."/>
            <person name="Dorrestein P.C."/>
            <person name="Gerwick W.H."/>
            <person name="Gerwick L."/>
        </authorList>
    </citation>
    <scope>NUCLEOTIDE SEQUENCE [LARGE SCALE GENOMIC DNA]</scope>
    <source>
        <strain evidence="3">3L</strain>
    </source>
</reference>
<feature type="transmembrane region" description="Helical" evidence="1">
    <location>
        <begin position="164"/>
        <end position="185"/>
    </location>
</feature>
<feature type="transmembrane region" description="Helical" evidence="1">
    <location>
        <begin position="12"/>
        <end position="34"/>
    </location>
</feature>